<evidence type="ECO:0000256" key="1">
    <source>
        <dbReference type="ARBA" id="ARBA00022490"/>
    </source>
</evidence>
<dbReference type="STRING" id="1401685.P857_407"/>
<feature type="binding site" evidence="7 8">
    <location>
        <position position="60"/>
    </location>
    <ligand>
        <name>S-adenosyl-L-methionine</name>
        <dbReference type="ChEBI" id="CHEBI:59789"/>
    </ligand>
</feature>
<dbReference type="Gene3D" id="3.40.50.150">
    <property type="entry name" value="Vaccinia Virus protein VP39"/>
    <property type="match status" value="1"/>
</dbReference>
<comment type="function">
    <text evidence="7">Specifically dimethylates two adjacent adenosines (A1518 and A1519) in the loop of a conserved hairpin near the 3'-end of 16S rRNA in the 30S particle. May play a critical role in biogenesis of 30S subunits.</text>
</comment>
<protein>
    <recommendedName>
        <fullName evidence="7">Ribosomal RNA small subunit methyltransferase A</fullName>
        <ecNumber evidence="7">2.1.1.182</ecNumber>
    </recommendedName>
    <alternativeName>
        <fullName evidence="7">16S rRNA (adenine(1518)-N(6)/adenine(1519)-N(6))-dimethyltransferase</fullName>
    </alternativeName>
    <alternativeName>
        <fullName evidence="7">16S rRNA dimethyladenosine transferase</fullName>
    </alternativeName>
    <alternativeName>
        <fullName evidence="7">16S rRNA dimethylase</fullName>
    </alternativeName>
    <alternativeName>
        <fullName evidence="7">S-adenosylmethionine-6-N', N'-adenosyl(rRNA) dimethyltransferase</fullName>
    </alternativeName>
</protein>
<keyword evidence="1 7" id="KW-0963">Cytoplasm</keyword>
<dbReference type="InterPro" id="IPR011530">
    <property type="entry name" value="rRNA_adenine_dimethylase"/>
</dbReference>
<dbReference type="NCBIfam" id="TIGR00755">
    <property type="entry name" value="ksgA"/>
    <property type="match status" value="1"/>
</dbReference>
<dbReference type="EC" id="2.1.1.182" evidence="7"/>
<dbReference type="FunFam" id="1.10.8.100:FF:000001">
    <property type="entry name" value="Ribosomal RNA small subunit methyltransferase A"/>
    <property type="match status" value="1"/>
</dbReference>
<evidence type="ECO:0000256" key="7">
    <source>
        <dbReference type="HAMAP-Rule" id="MF_00607"/>
    </source>
</evidence>
<evidence type="ECO:0000256" key="5">
    <source>
        <dbReference type="ARBA" id="ARBA00022691"/>
    </source>
</evidence>
<feature type="domain" description="Ribosomal RNA adenine methylase transferase N-terminal" evidence="9">
    <location>
        <begin position="18"/>
        <end position="189"/>
    </location>
</feature>
<dbReference type="GO" id="GO:0005737">
    <property type="term" value="C:cytoplasm"/>
    <property type="evidence" value="ECO:0007669"/>
    <property type="project" value="UniProtKB-SubCell"/>
</dbReference>
<feature type="binding site" evidence="7 8">
    <location>
        <position position="85"/>
    </location>
    <ligand>
        <name>S-adenosyl-L-methionine</name>
        <dbReference type="ChEBI" id="CHEBI:59789"/>
    </ligand>
</feature>
<evidence type="ECO:0000256" key="2">
    <source>
        <dbReference type="ARBA" id="ARBA00022552"/>
    </source>
</evidence>
<dbReference type="Proteomes" id="UP000018951">
    <property type="component" value="Unassembled WGS sequence"/>
</dbReference>
<dbReference type="InterPro" id="IPR001737">
    <property type="entry name" value="KsgA/Erm"/>
</dbReference>
<keyword evidence="11" id="KW-1185">Reference proteome</keyword>
<comment type="caution">
    <text evidence="10">The sequence shown here is derived from an EMBL/GenBank/DDBJ whole genome shotgun (WGS) entry which is preliminary data.</text>
</comment>
<dbReference type="InterPro" id="IPR029063">
    <property type="entry name" value="SAM-dependent_MTases_sf"/>
</dbReference>
<evidence type="ECO:0000256" key="8">
    <source>
        <dbReference type="PROSITE-ProRule" id="PRU01026"/>
    </source>
</evidence>
<comment type="catalytic activity">
    <reaction evidence="7">
        <text>adenosine(1518)/adenosine(1519) in 16S rRNA + 4 S-adenosyl-L-methionine = N(6)-dimethyladenosine(1518)/N(6)-dimethyladenosine(1519) in 16S rRNA + 4 S-adenosyl-L-homocysteine + 4 H(+)</text>
        <dbReference type="Rhea" id="RHEA:19609"/>
        <dbReference type="Rhea" id="RHEA-COMP:10232"/>
        <dbReference type="Rhea" id="RHEA-COMP:10233"/>
        <dbReference type="ChEBI" id="CHEBI:15378"/>
        <dbReference type="ChEBI" id="CHEBI:57856"/>
        <dbReference type="ChEBI" id="CHEBI:59789"/>
        <dbReference type="ChEBI" id="CHEBI:74411"/>
        <dbReference type="ChEBI" id="CHEBI:74493"/>
        <dbReference type="EC" id="2.1.1.182"/>
    </reaction>
</comment>
<dbReference type="InterPro" id="IPR023165">
    <property type="entry name" value="rRNA_Ade_diMease-like_C"/>
</dbReference>
<dbReference type="InterPro" id="IPR020598">
    <property type="entry name" value="rRNA_Ade_methylase_Trfase_N"/>
</dbReference>
<dbReference type="EMBL" id="AXCJ01000007">
    <property type="protein sequence ID" value="ETO91283.1"/>
    <property type="molecule type" value="Genomic_DNA"/>
</dbReference>
<evidence type="ECO:0000256" key="3">
    <source>
        <dbReference type="ARBA" id="ARBA00022603"/>
    </source>
</evidence>
<dbReference type="HAMAP" id="MF_00607">
    <property type="entry name" value="16SrRNA_methyltr_A"/>
    <property type="match status" value="1"/>
</dbReference>
<evidence type="ECO:0000256" key="6">
    <source>
        <dbReference type="ARBA" id="ARBA00022884"/>
    </source>
</evidence>
<comment type="similarity">
    <text evidence="7">Belongs to the class I-like SAM-binding methyltransferase superfamily. rRNA adenine N(6)-methyltransferase family. RsmA subfamily.</text>
</comment>
<comment type="subcellular location">
    <subcellularLocation>
        <location evidence="7">Cytoplasm</location>
    </subcellularLocation>
</comment>
<dbReference type="GO" id="GO:0003723">
    <property type="term" value="F:RNA binding"/>
    <property type="evidence" value="ECO:0007669"/>
    <property type="project" value="UniProtKB-UniRule"/>
</dbReference>
<evidence type="ECO:0000313" key="11">
    <source>
        <dbReference type="Proteomes" id="UP000018951"/>
    </source>
</evidence>
<gene>
    <name evidence="7" type="primary">rsmA</name>
    <name evidence="7 10" type="synonym">ksgA</name>
    <name evidence="10" type="ORF">P857_407</name>
</gene>
<feature type="binding site" evidence="7 8">
    <location>
        <position position="13"/>
    </location>
    <ligand>
        <name>S-adenosyl-L-methionine</name>
        <dbReference type="ChEBI" id="CHEBI:59789"/>
    </ligand>
</feature>
<feature type="binding site" evidence="7 8">
    <location>
        <position position="38"/>
    </location>
    <ligand>
        <name>S-adenosyl-L-methionine</name>
        <dbReference type="ChEBI" id="CHEBI:59789"/>
    </ligand>
</feature>
<feature type="binding site" evidence="7 8">
    <location>
        <position position="11"/>
    </location>
    <ligand>
        <name>S-adenosyl-L-methionine</name>
        <dbReference type="ChEBI" id="CHEBI:59789"/>
    </ligand>
</feature>
<organism evidence="10 11">
    <name type="scientific">Candidatus Xenolissoclinum pacificiensis L6</name>
    <dbReference type="NCBI Taxonomy" id="1401685"/>
    <lineage>
        <taxon>Bacteria</taxon>
        <taxon>Pseudomonadati</taxon>
        <taxon>Pseudomonadota</taxon>
        <taxon>Alphaproteobacteria</taxon>
        <taxon>Rickettsiales</taxon>
        <taxon>Anaplasmataceae</taxon>
        <taxon>Candidatus Xenolissoclinum</taxon>
    </lineage>
</organism>
<dbReference type="SMART" id="SM00650">
    <property type="entry name" value="rADc"/>
    <property type="match status" value="1"/>
</dbReference>
<evidence type="ECO:0000259" key="9">
    <source>
        <dbReference type="SMART" id="SM00650"/>
    </source>
</evidence>
<keyword evidence="6 7" id="KW-0694">RNA-binding</keyword>
<name>W2V1H7_9RICK</name>
<evidence type="ECO:0000256" key="4">
    <source>
        <dbReference type="ARBA" id="ARBA00022679"/>
    </source>
</evidence>
<dbReference type="PANTHER" id="PTHR11727:SF7">
    <property type="entry name" value="DIMETHYLADENOSINE TRANSFERASE-RELATED"/>
    <property type="match status" value="1"/>
</dbReference>
<dbReference type="Pfam" id="PF00398">
    <property type="entry name" value="RrnaAD"/>
    <property type="match status" value="1"/>
</dbReference>
<dbReference type="SUPFAM" id="SSF53335">
    <property type="entry name" value="S-adenosyl-L-methionine-dependent methyltransferases"/>
    <property type="match status" value="1"/>
</dbReference>
<dbReference type="AlphaFoldDB" id="W2V1H7"/>
<dbReference type="PANTHER" id="PTHR11727">
    <property type="entry name" value="DIMETHYLADENOSINE TRANSFERASE"/>
    <property type="match status" value="1"/>
</dbReference>
<proteinExistence type="inferred from homology"/>
<keyword evidence="4 7" id="KW-0808">Transferase</keyword>
<sequence>MIEANKRLGQNFIKDDNIIRKIIDVTNNITGHSILEIGPGTGKLTRAILDKSPESLISIEKDKRFNDIHNEIMREFPQYQYLRQDALTTKLSSITDNKLIIISNLPYNIGSRLLINWLSEHNKIDKMVLMFQKEVAKRITAKVNSKNYGFLSIAVQLLCTTEYMFEVSKNCFFPAPKITSAIVKLSPYGKEITYEFYEFFKYIVRTAFQQRRKTIKKSLKPIADHIEQPLISLGIDVNKRSENITVDEFSHITEYLYNN</sequence>
<accession>W2V1H7</accession>
<dbReference type="InterPro" id="IPR020596">
    <property type="entry name" value="rRNA_Ade_Mease_Trfase_CS"/>
</dbReference>
<dbReference type="Gene3D" id="1.10.8.100">
    <property type="entry name" value="Ribosomal RNA adenine dimethylase-like, domain 2"/>
    <property type="match status" value="1"/>
</dbReference>
<dbReference type="GO" id="GO:0052908">
    <property type="term" value="F:16S rRNA (adenine(1518)-N(6)/adenine(1519)-N(6))-dimethyltransferase activity"/>
    <property type="evidence" value="ECO:0007669"/>
    <property type="project" value="UniProtKB-EC"/>
</dbReference>
<dbReference type="PROSITE" id="PS01131">
    <property type="entry name" value="RRNA_A_DIMETH"/>
    <property type="match status" value="1"/>
</dbReference>
<keyword evidence="2 7" id="KW-0698">rRNA processing</keyword>
<dbReference type="PROSITE" id="PS51689">
    <property type="entry name" value="SAM_RNA_A_N6_MT"/>
    <property type="match status" value="1"/>
</dbReference>
<feature type="binding site" evidence="7 8">
    <location>
        <position position="104"/>
    </location>
    <ligand>
        <name>S-adenosyl-L-methionine</name>
        <dbReference type="ChEBI" id="CHEBI:59789"/>
    </ligand>
</feature>
<dbReference type="PATRIC" id="fig|1401685.3.peg.701"/>
<dbReference type="CDD" id="cd02440">
    <property type="entry name" value="AdoMet_MTases"/>
    <property type="match status" value="1"/>
</dbReference>
<keyword evidence="3 7" id="KW-0489">Methyltransferase</keyword>
<evidence type="ECO:0000313" key="10">
    <source>
        <dbReference type="EMBL" id="ETO91283.1"/>
    </source>
</evidence>
<keyword evidence="5 7" id="KW-0949">S-adenosyl-L-methionine</keyword>
<reference evidence="10 11" key="1">
    <citation type="journal article" date="2013" name="PLoS ONE">
        <title>Bacterial endosymbiosis in a chordate host: long-term co-evolution and conservation of secondary metabolism.</title>
        <authorList>
            <person name="Kwan J.C."/>
            <person name="Schmidt E.W."/>
        </authorList>
    </citation>
    <scope>NUCLEOTIDE SEQUENCE [LARGE SCALE GENOMIC DNA]</scope>
    <source>
        <strain evidence="11">L6</strain>
    </source>
</reference>